<feature type="compositionally biased region" description="Low complexity" evidence="1">
    <location>
        <begin position="309"/>
        <end position="330"/>
    </location>
</feature>
<name>A0AA39CLW8_9EURO</name>
<organism evidence="3 4">
    <name type="scientific">Cladophialophora chaetospira</name>
    <dbReference type="NCBI Taxonomy" id="386627"/>
    <lineage>
        <taxon>Eukaryota</taxon>
        <taxon>Fungi</taxon>
        <taxon>Dikarya</taxon>
        <taxon>Ascomycota</taxon>
        <taxon>Pezizomycotina</taxon>
        <taxon>Eurotiomycetes</taxon>
        <taxon>Chaetothyriomycetidae</taxon>
        <taxon>Chaetothyriales</taxon>
        <taxon>Herpotrichiellaceae</taxon>
        <taxon>Cladophialophora</taxon>
    </lineage>
</organism>
<dbReference type="InterPro" id="IPR050149">
    <property type="entry name" value="Collagen_superfamily"/>
</dbReference>
<dbReference type="Pfam" id="PF25485">
    <property type="entry name" value="DUF7908"/>
    <property type="match status" value="1"/>
</dbReference>
<feature type="region of interest" description="Disordered" evidence="1">
    <location>
        <begin position="364"/>
        <end position="487"/>
    </location>
</feature>
<dbReference type="InterPro" id="IPR008160">
    <property type="entry name" value="Collagen"/>
</dbReference>
<feature type="compositionally biased region" description="Low complexity" evidence="1">
    <location>
        <begin position="267"/>
        <end position="301"/>
    </location>
</feature>
<keyword evidence="4" id="KW-1185">Reference proteome</keyword>
<proteinExistence type="predicted"/>
<feature type="domain" description="DUF7908" evidence="2">
    <location>
        <begin position="103"/>
        <end position="232"/>
    </location>
</feature>
<dbReference type="PANTHER" id="PTHR24023">
    <property type="entry name" value="COLLAGEN ALPHA"/>
    <property type="match status" value="1"/>
</dbReference>
<evidence type="ECO:0000259" key="2">
    <source>
        <dbReference type="Pfam" id="PF25485"/>
    </source>
</evidence>
<dbReference type="Proteomes" id="UP001172673">
    <property type="component" value="Unassembled WGS sequence"/>
</dbReference>
<dbReference type="GO" id="GO:0030198">
    <property type="term" value="P:extracellular matrix organization"/>
    <property type="evidence" value="ECO:0007669"/>
    <property type="project" value="TreeGrafter"/>
</dbReference>
<reference evidence="3" key="1">
    <citation type="submission" date="2022-10" db="EMBL/GenBank/DDBJ databases">
        <title>Culturing micro-colonial fungi from biological soil crusts in the Mojave desert and describing Neophaeococcomyces mojavensis, and introducing the new genera and species Taxawa tesnikishii.</title>
        <authorList>
            <person name="Kurbessoian T."/>
            <person name="Stajich J.E."/>
        </authorList>
    </citation>
    <scope>NUCLEOTIDE SEQUENCE</scope>
    <source>
        <strain evidence="3">TK_41</strain>
    </source>
</reference>
<feature type="compositionally biased region" description="Low complexity" evidence="1">
    <location>
        <begin position="365"/>
        <end position="422"/>
    </location>
</feature>
<dbReference type="InterPro" id="IPR057230">
    <property type="entry name" value="DUF7908"/>
</dbReference>
<dbReference type="EMBL" id="JAPDRK010000004">
    <property type="protein sequence ID" value="KAJ9613087.1"/>
    <property type="molecule type" value="Genomic_DNA"/>
</dbReference>
<dbReference type="PANTHER" id="PTHR24023:SF1082">
    <property type="entry name" value="COLLAGEN TRIPLE HELIX REPEAT"/>
    <property type="match status" value="1"/>
</dbReference>
<evidence type="ECO:0000313" key="4">
    <source>
        <dbReference type="Proteomes" id="UP001172673"/>
    </source>
</evidence>
<dbReference type="AlphaFoldDB" id="A0AA39CLW8"/>
<comment type="caution">
    <text evidence="3">The sequence shown here is derived from an EMBL/GenBank/DDBJ whole genome shotgun (WGS) entry which is preliminary data.</text>
</comment>
<feature type="region of interest" description="Disordered" evidence="1">
    <location>
        <begin position="246"/>
        <end position="330"/>
    </location>
</feature>
<protein>
    <recommendedName>
        <fullName evidence="2">DUF7908 domain-containing protein</fullName>
    </recommendedName>
</protein>
<evidence type="ECO:0000256" key="1">
    <source>
        <dbReference type="SAM" id="MobiDB-lite"/>
    </source>
</evidence>
<dbReference type="Pfam" id="PF01391">
    <property type="entry name" value="Collagen"/>
    <property type="match status" value="3"/>
</dbReference>
<dbReference type="GO" id="GO:0030020">
    <property type="term" value="F:extracellular matrix structural constituent conferring tensile strength"/>
    <property type="evidence" value="ECO:0007669"/>
    <property type="project" value="TreeGrafter"/>
</dbReference>
<gene>
    <name evidence="3" type="ORF">H2200_003028</name>
</gene>
<feature type="compositionally biased region" description="Low complexity" evidence="1">
    <location>
        <begin position="437"/>
        <end position="464"/>
    </location>
</feature>
<sequence length="612" mass="60698">MRKAREVARRSDPSCTIEITITKVLVLIPIHINYYATANTTLRVFDYFTLNINNAPTSIDSIYTGTTASFITQSNAVPQLPMAHVTHSSPSFTYVDGYSFMLILTLLDTNNRPKKRQTSSYLGGSGQATDSCADAVVYSLVNGQLFANSSSSTLQFGTTTGTTYANFTPSSNPGNVTTAFSVDTQNNLLWSNPDFFNFRARFCVLSDNTIVAVFADPTLAPSGCYFVTLSMTRISTCAVAAGAPPLSGPSGPSGPPGPTGDVGATGPQGLQGPQGIPGVTGQTGPPGATGPTGQQGIQGVAGPPGPSGPSGAQGIPGVTGIAGPSGPAGAQGAQYVITLPKSAQSVVPIAISLPNDDNILIMGIQGASGPSGPAGATGSPGSQGIQGQPGPSGPAGQNGAQGIQGPSGPSGPAGIAGPTGAQGVQGNPGIPGPSGPSGPTGAPGPTGAQGVQGIQGNQGIAGPSGPSGPQGPAGSTGATGATGPQGPKGDATIQFAYLGCWSQGCDSVGCKSVYVSQYGLDSQSNLGGYNTTLTGSSTSNIDAQCAAICITKSGANFFGTMSTSGTTTAECYCGNQLTGAQSLQTNCVTCYGQSVGLCGTYRTGVAIYARAF</sequence>
<accession>A0AA39CLW8</accession>
<evidence type="ECO:0000313" key="3">
    <source>
        <dbReference type="EMBL" id="KAJ9613087.1"/>
    </source>
</evidence>
<feature type="compositionally biased region" description="Low complexity" evidence="1">
    <location>
        <begin position="470"/>
        <end position="487"/>
    </location>
</feature>
<dbReference type="GO" id="GO:0031012">
    <property type="term" value="C:extracellular matrix"/>
    <property type="evidence" value="ECO:0007669"/>
    <property type="project" value="TreeGrafter"/>
</dbReference>